<evidence type="ECO:0008006" key="3">
    <source>
        <dbReference type="Google" id="ProtNLM"/>
    </source>
</evidence>
<dbReference type="RefSeq" id="WP_140695099.1">
    <property type="nucleotide sequence ID" value="NZ_RCZG01000009.1"/>
</dbReference>
<comment type="caution">
    <text evidence="1">The sequence shown here is derived from an EMBL/GenBank/DDBJ whole genome shotgun (WGS) entry which is preliminary data.</text>
</comment>
<dbReference type="Gene3D" id="3.30.559.30">
    <property type="entry name" value="Nonribosomal peptide synthetase, condensation domain"/>
    <property type="match status" value="1"/>
</dbReference>
<evidence type="ECO:0000313" key="1">
    <source>
        <dbReference type="EMBL" id="TPG32260.1"/>
    </source>
</evidence>
<accession>A0A502E763</accession>
<name>A0A502E763_9MYCO</name>
<evidence type="ECO:0000313" key="2">
    <source>
        <dbReference type="Proteomes" id="UP000320095"/>
    </source>
</evidence>
<dbReference type="EMBL" id="RCZG01000009">
    <property type="protein sequence ID" value="TPG32260.1"/>
    <property type="molecule type" value="Genomic_DNA"/>
</dbReference>
<dbReference type="OrthoDB" id="4710915at2"/>
<reference evidence="1 2" key="1">
    <citation type="journal article" date="2019" name="Environ. Microbiol.">
        <title>Species interactions and distinct microbial communities in high Arctic permafrost affected cryosols are associated with the CH4 and CO2 gas fluxes.</title>
        <authorList>
            <person name="Altshuler I."/>
            <person name="Hamel J."/>
            <person name="Turney S."/>
            <person name="Magnuson E."/>
            <person name="Levesque R."/>
            <person name="Greer C."/>
            <person name="Whyte L.G."/>
        </authorList>
    </citation>
    <scope>NUCLEOTIDE SEQUENCE [LARGE SCALE GENOMIC DNA]</scope>
    <source>
        <strain evidence="1 2">S5.20</strain>
    </source>
</reference>
<keyword evidence="2" id="KW-1185">Reference proteome</keyword>
<dbReference type="SUPFAM" id="SSF52777">
    <property type="entry name" value="CoA-dependent acyltransferases"/>
    <property type="match status" value="1"/>
</dbReference>
<dbReference type="AlphaFoldDB" id="A0A502E763"/>
<sequence length="204" mass="21840">MMRANFQVADYDVVDAPQRDDVAVFAAPLSVVLTQELDGASAALGLSAEDLIVAALGRAIARTIGPGVVAVDRPGLSLSAHPMAIPCLGPDQLSATEMLAQVHQALATSSRERIMHDVSEDAAAQPLSEILFTYGAGDPTQLRHALRLSAYRDGDVLALDWSYDTRSFEPYTVQELAEQFPYALIELTSEAMGPVLVTEMAFAH</sequence>
<dbReference type="Proteomes" id="UP000320095">
    <property type="component" value="Unassembled WGS sequence"/>
</dbReference>
<gene>
    <name evidence="1" type="ORF">EAH80_20850</name>
</gene>
<organism evidence="1 2">
    <name type="scientific">Mycolicibacterium hodleri</name>
    <dbReference type="NCBI Taxonomy" id="49897"/>
    <lineage>
        <taxon>Bacteria</taxon>
        <taxon>Bacillati</taxon>
        <taxon>Actinomycetota</taxon>
        <taxon>Actinomycetes</taxon>
        <taxon>Mycobacteriales</taxon>
        <taxon>Mycobacteriaceae</taxon>
        <taxon>Mycolicibacterium</taxon>
    </lineage>
</organism>
<protein>
    <recommendedName>
        <fullName evidence="3">Polyketide synthase</fullName>
    </recommendedName>
</protein>
<proteinExistence type="predicted"/>